<name>A0AAN7ELM5_QUERU</name>
<feature type="region of interest" description="Disordered" evidence="1">
    <location>
        <begin position="1"/>
        <end position="27"/>
    </location>
</feature>
<keyword evidence="4" id="KW-1185">Reference proteome</keyword>
<evidence type="ECO:0000259" key="2">
    <source>
        <dbReference type="Pfam" id="PF03478"/>
    </source>
</evidence>
<protein>
    <recommendedName>
        <fullName evidence="2">KIB1-4 beta-propeller domain-containing protein</fullName>
    </recommendedName>
</protein>
<dbReference type="Proteomes" id="UP001324115">
    <property type="component" value="Unassembled WGS sequence"/>
</dbReference>
<organism evidence="3 4">
    <name type="scientific">Quercus rubra</name>
    <name type="common">Northern red oak</name>
    <name type="synonym">Quercus borealis</name>
    <dbReference type="NCBI Taxonomy" id="3512"/>
    <lineage>
        <taxon>Eukaryota</taxon>
        <taxon>Viridiplantae</taxon>
        <taxon>Streptophyta</taxon>
        <taxon>Embryophyta</taxon>
        <taxon>Tracheophyta</taxon>
        <taxon>Spermatophyta</taxon>
        <taxon>Magnoliopsida</taxon>
        <taxon>eudicotyledons</taxon>
        <taxon>Gunneridae</taxon>
        <taxon>Pentapetalae</taxon>
        <taxon>rosids</taxon>
        <taxon>fabids</taxon>
        <taxon>Fagales</taxon>
        <taxon>Fagaceae</taxon>
        <taxon>Quercus</taxon>
    </lineage>
</organism>
<evidence type="ECO:0000313" key="3">
    <source>
        <dbReference type="EMBL" id="KAK4573485.1"/>
    </source>
</evidence>
<gene>
    <name evidence="3" type="ORF">RGQ29_031445</name>
</gene>
<feature type="domain" description="KIB1-4 beta-propeller" evidence="2">
    <location>
        <begin position="108"/>
        <end position="247"/>
    </location>
</feature>
<dbReference type="PANTHER" id="PTHR33127">
    <property type="entry name" value="TRANSMEMBRANE PROTEIN"/>
    <property type="match status" value="1"/>
</dbReference>
<dbReference type="EMBL" id="JAXUIC010000009">
    <property type="protein sequence ID" value="KAK4573485.1"/>
    <property type="molecule type" value="Genomic_DNA"/>
</dbReference>
<sequence length="278" mass="31321">MSLKDNEKMQQTLANKEAKNTTIRPWPDLPHQIASQLTLEQGINIGSVTKSWRATPKKCNPNAMLPWLQTSDTNTGISDQQQRDITDPWVAWRAPRFEFKCAALSSTCSCGRMVMILKGTSHPAFMFHRLERGGGYEGLKPDRSLIDPDAPGNAQKHYMQFTNAIGVRGEFYALTLAIPSVSTRHFREYLVESNGEILLNFLISKKSINVVDDVEVFGLDFVRLSRIKTESLGDQTLFVGDNCCVCLCDWWLYDMESGGISQGRSDTKSKTKSPVWNY</sequence>
<evidence type="ECO:0000256" key="1">
    <source>
        <dbReference type="SAM" id="MobiDB-lite"/>
    </source>
</evidence>
<proteinExistence type="predicted"/>
<dbReference type="PANTHER" id="PTHR33127:SF69">
    <property type="entry name" value="OS09G0340800 PROTEIN"/>
    <property type="match status" value="1"/>
</dbReference>
<dbReference type="Pfam" id="PF03478">
    <property type="entry name" value="Beta-prop_KIB1-4"/>
    <property type="match status" value="1"/>
</dbReference>
<reference evidence="3 4" key="1">
    <citation type="journal article" date="2023" name="G3 (Bethesda)">
        <title>A haplotype-resolved chromosome-scale genome for Quercus rubra L. provides insights into the genetics of adaptive traits for red oak species.</title>
        <authorList>
            <person name="Kapoor B."/>
            <person name="Jenkins J."/>
            <person name="Schmutz J."/>
            <person name="Zhebentyayeva T."/>
            <person name="Kuelheim C."/>
            <person name="Coggeshall M."/>
            <person name="Heim C."/>
            <person name="Lasky J.R."/>
            <person name="Leites L."/>
            <person name="Islam-Faridi N."/>
            <person name="Romero-Severson J."/>
            <person name="DeLeo V.L."/>
            <person name="Lucas S.M."/>
            <person name="Lazic D."/>
            <person name="Gailing O."/>
            <person name="Carlson J."/>
            <person name="Staton M."/>
        </authorList>
    </citation>
    <scope>NUCLEOTIDE SEQUENCE [LARGE SCALE GENOMIC DNA]</scope>
    <source>
        <strain evidence="3">Pseudo-F2</strain>
    </source>
</reference>
<comment type="caution">
    <text evidence="3">The sequence shown here is derived from an EMBL/GenBank/DDBJ whole genome shotgun (WGS) entry which is preliminary data.</text>
</comment>
<dbReference type="InterPro" id="IPR005174">
    <property type="entry name" value="KIB1-4_b-propeller"/>
</dbReference>
<dbReference type="AlphaFoldDB" id="A0AAN7ELM5"/>
<evidence type="ECO:0000313" key="4">
    <source>
        <dbReference type="Proteomes" id="UP001324115"/>
    </source>
</evidence>
<accession>A0AAN7ELM5</accession>